<keyword evidence="6" id="KW-0472">Membrane</keyword>
<name>A0A9J6ELM1_RHIMP</name>
<feature type="region of interest" description="Disordered" evidence="7">
    <location>
        <begin position="1321"/>
        <end position="1380"/>
    </location>
</feature>
<keyword evidence="11" id="KW-1185">Reference proteome</keyword>
<dbReference type="PANTHER" id="PTHR13402:SF6">
    <property type="entry name" value="SECRETORY 16, ISOFORM I"/>
    <property type="match status" value="1"/>
</dbReference>
<evidence type="ECO:0000256" key="7">
    <source>
        <dbReference type="SAM" id="MobiDB-lite"/>
    </source>
</evidence>
<dbReference type="GO" id="GO:0016192">
    <property type="term" value="P:vesicle-mediated transport"/>
    <property type="evidence" value="ECO:0007669"/>
    <property type="project" value="UniProtKB-KW"/>
</dbReference>
<keyword evidence="6" id="KW-0653">Protein transport</keyword>
<reference evidence="10" key="1">
    <citation type="journal article" date="2020" name="Cell">
        <title>Large-Scale Comparative Analyses of Tick Genomes Elucidate Their Genetic Diversity and Vector Capacities.</title>
        <authorList>
            <consortium name="Tick Genome and Microbiome Consortium (TIGMIC)"/>
            <person name="Jia N."/>
            <person name="Wang J."/>
            <person name="Shi W."/>
            <person name="Du L."/>
            <person name="Sun Y."/>
            <person name="Zhan W."/>
            <person name="Jiang J.F."/>
            <person name="Wang Q."/>
            <person name="Zhang B."/>
            <person name="Ji P."/>
            <person name="Bell-Sakyi L."/>
            <person name="Cui X.M."/>
            <person name="Yuan T.T."/>
            <person name="Jiang B.G."/>
            <person name="Yang W.F."/>
            <person name="Lam T.T."/>
            <person name="Chang Q.C."/>
            <person name="Ding S.J."/>
            <person name="Wang X.J."/>
            <person name="Zhu J.G."/>
            <person name="Ruan X.D."/>
            <person name="Zhao L."/>
            <person name="Wei J.T."/>
            <person name="Ye R.Z."/>
            <person name="Que T.C."/>
            <person name="Du C.H."/>
            <person name="Zhou Y.H."/>
            <person name="Cheng J.X."/>
            <person name="Dai P.F."/>
            <person name="Guo W.B."/>
            <person name="Han X.H."/>
            <person name="Huang E.J."/>
            <person name="Li L.F."/>
            <person name="Wei W."/>
            <person name="Gao Y.C."/>
            <person name="Liu J.Z."/>
            <person name="Shao H.Z."/>
            <person name="Wang X."/>
            <person name="Wang C.C."/>
            <person name="Yang T.C."/>
            <person name="Huo Q.B."/>
            <person name="Li W."/>
            <person name="Chen H.Y."/>
            <person name="Chen S.E."/>
            <person name="Zhou L.G."/>
            <person name="Ni X.B."/>
            <person name="Tian J.H."/>
            <person name="Sheng Y."/>
            <person name="Liu T."/>
            <person name="Pan Y.S."/>
            <person name="Xia L.Y."/>
            <person name="Li J."/>
            <person name="Zhao F."/>
            <person name="Cao W.C."/>
        </authorList>
    </citation>
    <scope>NUCLEOTIDE SEQUENCE</scope>
    <source>
        <strain evidence="10">Rmic-2018</strain>
    </source>
</reference>
<keyword evidence="4 6" id="KW-0256">Endoplasmic reticulum</keyword>
<dbReference type="GO" id="GO:0007030">
    <property type="term" value="P:Golgi organization"/>
    <property type="evidence" value="ECO:0007669"/>
    <property type="project" value="TreeGrafter"/>
</dbReference>
<keyword evidence="6" id="KW-0333">Golgi apparatus</keyword>
<protein>
    <recommendedName>
        <fullName evidence="6">Protein transport protein sec16</fullName>
    </recommendedName>
</protein>
<evidence type="ECO:0000259" key="9">
    <source>
        <dbReference type="Pfam" id="PF12932"/>
    </source>
</evidence>
<feature type="compositionally biased region" description="Polar residues" evidence="7">
    <location>
        <begin position="1321"/>
        <end position="1345"/>
    </location>
</feature>
<evidence type="ECO:0000256" key="5">
    <source>
        <dbReference type="ARBA" id="ARBA00022892"/>
    </source>
</evidence>
<feature type="domain" description="Sec16 central conserved" evidence="9">
    <location>
        <begin position="530"/>
        <end position="607"/>
    </location>
</feature>
<evidence type="ECO:0000256" key="2">
    <source>
        <dbReference type="ARBA" id="ARBA00005927"/>
    </source>
</evidence>
<proteinExistence type="inferred from homology"/>
<feature type="compositionally biased region" description="Polar residues" evidence="7">
    <location>
        <begin position="105"/>
        <end position="115"/>
    </location>
</feature>
<evidence type="ECO:0000259" key="8">
    <source>
        <dbReference type="Pfam" id="PF12931"/>
    </source>
</evidence>
<feature type="compositionally biased region" description="Basic and acidic residues" evidence="7">
    <location>
        <begin position="119"/>
        <end position="128"/>
    </location>
</feature>
<dbReference type="VEuPathDB" id="VectorBase:LOC119181866"/>
<evidence type="ECO:0000256" key="4">
    <source>
        <dbReference type="ARBA" id="ARBA00022824"/>
    </source>
</evidence>
<dbReference type="Proteomes" id="UP000821866">
    <property type="component" value="Chromosome 11"/>
</dbReference>
<feature type="region of interest" description="Disordered" evidence="7">
    <location>
        <begin position="1"/>
        <end position="128"/>
    </location>
</feature>
<gene>
    <name evidence="10" type="ORF">HPB51_004487</name>
</gene>
<feature type="region of interest" description="Disordered" evidence="7">
    <location>
        <begin position="223"/>
        <end position="264"/>
    </location>
</feature>
<dbReference type="Gene3D" id="1.25.40.1030">
    <property type="match status" value="1"/>
</dbReference>
<evidence type="ECO:0000256" key="6">
    <source>
        <dbReference type="RuleBase" id="RU364101"/>
    </source>
</evidence>
<comment type="caution">
    <text evidence="10">The sequence shown here is derived from an EMBL/GenBank/DDBJ whole genome shotgun (WGS) entry which is preliminary data.</text>
</comment>
<sequence length="1380" mass="154289">MMGTDTGGFEDHVAVSRRQRRNRAPNVATPAPMSRRRDGWEQHQESESARASLSSLDTVTSVPDFAWPESQTTLSARTEPAGRNAMGDDSPAVPKTSVRKDATGSPLTSWSNVLSHSRGHPDHDADRSRVAVTHFKRDAHVSELRARERGTPMAEHGEEQSHYRRTRTCKISTDAGRGKKHEERRDWKPAFDREGEEIINYKSCDSSSFGGRLQRSGVCEESETLKRDRQSNHLDDRRVSSEKYCDQYSKKGGRRRHKEDRTAGNVHHDYEKVQWRFDTYDDRSSYHGEKLRLDYEPDHFYKIPAQRSMGASPEERKKPHRLVHAGDWRDYRSNDNCRRLHGTSAEPSMCEQERWTEPTYLRREPSTYSWDSREGNNFSSHSEFRGFDRSAGVFNYRSCTDMSSDYNRVDSGRRCDGYSHYGYASRSQSVGAYYDSLYWTNPAYKHQMDAFYSSLGYSTAQLNDWKTESAGPLPADAQSPNSQNLAANVTRKDEPRLQEMFKFPRPHPVVSFFGANGLVKLVPTVSGNTLPQLVELHSLTPMLQKDPDFRELEAFPGPLIRFETHKEDVIHYCKNKIASFARIHVLPDRSSHVLLWELLVLMLRQNGLVSGTEIAELLVRDYETLQPTPSVLCSRPTCDGDADVSSRSSGVCTGSSFDEDIVVCDGSQLRTTTTSYSIAKFREYLFFGRKKCALEWAVEHGLWGHALSLASRMDAKTHAAMMTRFTNALSLNDPLRTLYEHLSGRQPAAASLVASLKWGDWRHHLAMILSNASGSPEADARNVTTLGDALASYGCLAAAHFCYLVAHVEFGSYSLKSSKIVLLGADHRMLPFRRFASNEAIHCTEIYEYARSLSDPSYALPHLQEYKLLHATRLAEYGFVEEALRYCEVLAVAMAQDCVSEQLAAQTLELANRLKYHVPKLSLEQTELRKIDEAPWLDVLAQITSKHPRVAENEVMPLVGDNSTLYDLDSEEIRLMAEILSSDSGFQSHPIFSSGSDFFACDEDDYALRQPEEYFSAYKDTSACNCVSPPTEQQNPFTEECSAIDASQIQMPVVFSYNETPRQTVEFSESPLPHLSTAPQPSDEHHFAATCSLSPKSQVEVEDKSPLEDSRPLPSSPPGMNSARFDCYSAPASSHSQRPVTSTQGCISDVSSITPPVTTHLQSGNSQSTPGPARQVTDNSREATRKSWLEAIFQKLTPKQPNQIILPDDTDPCIVWDEERKCWVDKNAPPGETSQLVAPPPTDSSFGGQLNSYSNGQGQRRYHLSKQRSSRRRYVNLLNADSNKASGDCSLMSAAVLDQPTTAQGAPQFFFPQPTSQMYDNSSSDFVSSAPTLDHSSTPAPSLSEASAHYDWPSPMPASTPMPASAPATFSPASCANEAV</sequence>
<comment type="similarity">
    <text evidence="2 6">Belongs to the SEC16 family.</text>
</comment>
<evidence type="ECO:0000256" key="3">
    <source>
        <dbReference type="ARBA" id="ARBA00022448"/>
    </source>
</evidence>
<dbReference type="GO" id="GO:0015031">
    <property type="term" value="P:protein transport"/>
    <property type="evidence" value="ECO:0007669"/>
    <property type="project" value="UniProtKB-KW"/>
</dbReference>
<comment type="subcellular location">
    <subcellularLocation>
        <location evidence="1">Endoplasmic reticulum</location>
    </subcellularLocation>
    <subcellularLocation>
        <location evidence="6">Golgi apparatus membrane</location>
    </subcellularLocation>
</comment>
<dbReference type="GO" id="GO:0070973">
    <property type="term" value="P:protein localization to endoplasmic reticulum exit site"/>
    <property type="evidence" value="ECO:0007669"/>
    <property type="project" value="TreeGrafter"/>
</dbReference>
<reference evidence="10" key="2">
    <citation type="submission" date="2021-09" db="EMBL/GenBank/DDBJ databases">
        <authorList>
            <person name="Jia N."/>
            <person name="Wang J."/>
            <person name="Shi W."/>
            <person name="Du L."/>
            <person name="Sun Y."/>
            <person name="Zhan W."/>
            <person name="Jiang J."/>
            <person name="Wang Q."/>
            <person name="Zhang B."/>
            <person name="Ji P."/>
            <person name="Sakyi L.B."/>
            <person name="Cui X."/>
            <person name="Yuan T."/>
            <person name="Jiang B."/>
            <person name="Yang W."/>
            <person name="Lam T.T.-Y."/>
            <person name="Chang Q."/>
            <person name="Ding S."/>
            <person name="Wang X."/>
            <person name="Zhu J."/>
            <person name="Ruan X."/>
            <person name="Zhao L."/>
            <person name="Wei J."/>
            <person name="Que T."/>
            <person name="Du C."/>
            <person name="Cheng J."/>
            <person name="Dai P."/>
            <person name="Han X."/>
            <person name="Huang E."/>
            <person name="Gao Y."/>
            <person name="Liu J."/>
            <person name="Shao H."/>
            <person name="Ye R."/>
            <person name="Li L."/>
            <person name="Wei W."/>
            <person name="Wang X."/>
            <person name="Wang C."/>
            <person name="Huo Q."/>
            <person name="Li W."/>
            <person name="Guo W."/>
            <person name="Chen H."/>
            <person name="Chen S."/>
            <person name="Zhou L."/>
            <person name="Zhou L."/>
            <person name="Ni X."/>
            <person name="Tian J."/>
            <person name="Zhou Y."/>
            <person name="Sheng Y."/>
            <person name="Liu T."/>
            <person name="Pan Y."/>
            <person name="Xia L."/>
            <person name="Li J."/>
            <person name="Zhao F."/>
            <person name="Cao W."/>
        </authorList>
    </citation>
    <scope>NUCLEOTIDE SEQUENCE</scope>
    <source>
        <strain evidence="10">Rmic-2018</strain>
        <tissue evidence="10">Larvae</tissue>
    </source>
</reference>
<keyword evidence="3 6" id="KW-0813">Transport</keyword>
<dbReference type="InterPro" id="IPR024340">
    <property type="entry name" value="Sec16_CCD"/>
</dbReference>
<evidence type="ECO:0000313" key="10">
    <source>
        <dbReference type="EMBL" id="KAH8035246.1"/>
    </source>
</evidence>
<feature type="compositionally biased region" description="Polar residues" evidence="7">
    <location>
        <begin position="1131"/>
        <end position="1170"/>
    </location>
</feature>
<feature type="region of interest" description="Disordered" evidence="7">
    <location>
        <begin position="1065"/>
        <end position="1183"/>
    </location>
</feature>
<evidence type="ECO:0000256" key="1">
    <source>
        <dbReference type="ARBA" id="ARBA00004240"/>
    </source>
</evidence>
<dbReference type="GO" id="GO:0070971">
    <property type="term" value="C:endoplasmic reticulum exit site"/>
    <property type="evidence" value="ECO:0007669"/>
    <property type="project" value="TreeGrafter"/>
</dbReference>
<dbReference type="InterPro" id="IPR024298">
    <property type="entry name" value="Sec16_Sec23-bd"/>
</dbReference>
<dbReference type="CDD" id="cd09233">
    <property type="entry name" value="ACE1-Sec16-like"/>
    <property type="match status" value="1"/>
</dbReference>
<feature type="compositionally biased region" description="Low complexity" evidence="7">
    <location>
        <begin position="1361"/>
        <end position="1374"/>
    </location>
</feature>
<feature type="domain" description="Sec16 Sec23-binding" evidence="8">
    <location>
        <begin position="682"/>
        <end position="917"/>
    </location>
</feature>
<organism evidence="10 11">
    <name type="scientific">Rhipicephalus microplus</name>
    <name type="common">Cattle tick</name>
    <name type="synonym">Boophilus microplus</name>
    <dbReference type="NCBI Taxonomy" id="6941"/>
    <lineage>
        <taxon>Eukaryota</taxon>
        <taxon>Metazoa</taxon>
        <taxon>Ecdysozoa</taxon>
        <taxon>Arthropoda</taxon>
        <taxon>Chelicerata</taxon>
        <taxon>Arachnida</taxon>
        <taxon>Acari</taxon>
        <taxon>Parasitiformes</taxon>
        <taxon>Ixodida</taxon>
        <taxon>Ixodoidea</taxon>
        <taxon>Ixodidae</taxon>
        <taxon>Rhipicephalinae</taxon>
        <taxon>Rhipicephalus</taxon>
        <taxon>Boophilus</taxon>
    </lineage>
</organism>
<dbReference type="GO" id="GO:0012507">
    <property type="term" value="C:ER to Golgi transport vesicle membrane"/>
    <property type="evidence" value="ECO:0007669"/>
    <property type="project" value="TreeGrafter"/>
</dbReference>
<dbReference type="EMBL" id="JABSTU010000003">
    <property type="protein sequence ID" value="KAH8035246.1"/>
    <property type="molecule type" value="Genomic_DNA"/>
</dbReference>
<dbReference type="PANTHER" id="PTHR13402">
    <property type="entry name" value="RGPR-RELATED"/>
    <property type="match status" value="1"/>
</dbReference>
<evidence type="ECO:0000313" key="11">
    <source>
        <dbReference type="Proteomes" id="UP000821866"/>
    </source>
</evidence>
<feature type="compositionally biased region" description="Basic and acidic residues" evidence="7">
    <location>
        <begin position="223"/>
        <end position="249"/>
    </location>
</feature>
<dbReference type="Pfam" id="PF12932">
    <property type="entry name" value="Sec16"/>
    <property type="match status" value="1"/>
</dbReference>
<feature type="compositionally biased region" description="Basic and acidic residues" evidence="7">
    <location>
        <begin position="1099"/>
        <end position="1111"/>
    </location>
</feature>
<accession>A0A9J6ELM1</accession>
<keyword evidence="5 6" id="KW-0931">ER-Golgi transport</keyword>
<feature type="region of interest" description="Disordered" evidence="7">
    <location>
        <begin position="1226"/>
        <end position="1245"/>
    </location>
</feature>
<feature type="compositionally biased region" description="Basic and acidic residues" evidence="7">
    <location>
        <begin position="35"/>
        <end position="48"/>
    </location>
</feature>
<dbReference type="GO" id="GO:0000139">
    <property type="term" value="C:Golgi membrane"/>
    <property type="evidence" value="ECO:0007669"/>
    <property type="project" value="UniProtKB-SubCell"/>
</dbReference>
<dbReference type="Pfam" id="PF12931">
    <property type="entry name" value="TPR_Sec16"/>
    <property type="match status" value="1"/>
</dbReference>